<comment type="caution">
    <text evidence="7">The sequence shown here is derived from an EMBL/GenBank/DDBJ whole genome shotgun (WGS) entry which is preliminary data.</text>
</comment>
<dbReference type="GO" id="GO:0006313">
    <property type="term" value="P:DNA transposition"/>
    <property type="evidence" value="ECO:0007669"/>
    <property type="project" value="UniProtKB-UniRule"/>
</dbReference>
<reference evidence="7" key="2">
    <citation type="submission" date="2021-04" db="EMBL/GenBank/DDBJ databases">
        <authorList>
            <person name="Gilroy R."/>
        </authorList>
    </citation>
    <scope>NUCLEOTIDE SEQUENCE</scope>
    <source>
        <strain evidence="7">CHK172-16539</strain>
    </source>
</reference>
<protein>
    <recommendedName>
        <fullName evidence="6">Mutator family transposase</fullName>
    </recommendedName>
</protein>
<keyword evidence="3 6" id="KW-0815">Transposition</keyword>
<keyword evidence="4 6" id="KW-0238">DNA-binding</keyword>
<dbReference type="Pfam" id="PF00872">
    <property type="entry name" value="Transposase_mut"/>
    <property type="match status" value="1"/>
</dbReference>
<dbReference type="PANTHER" id="PTHR33217:SF7">
    <property type="entry name" value="TRANSPOSASE FOR INSERTION SEQUENCE ELEMENT IS1081"/>
    <property type="match status" value="1"/>
</dbReference>
<proteinExistence type="inferred from homology"/>
<evidence type="ECO:0000313" key="8">
    <source>
        <dbReference type="Proteomes" id="UP000824063"/>
    </source>
</evidence>
<reference evidence="7" key="1">
    <citation type="journal article" date="2021" name="PeerJ">
        <title>Extensive microbial diversity within the chicken gut microbiome revealed by metagenomics and culture.</title>
        <authorList>
            <person name="Gilroy R."/>
            <person name="Ravi A."/>
            <person name="Getino M."/>
            <person name="Pursley I."/>
            <person name="Horton D.L."/>
            <person name="Alikhan N.F."/>
            <person name="Baker D."/>
            <person name="Gharbi K."/>
            <person name="Hall N."/>
            <person name="Watson M."/>
            <person name="Adriaenssens E.M."/>
            <person name="Foster-Nyarko E."/>
            <person name="Jarju S."/>
            <person name="Secka A."/>
            <person name="Antonio M."/>
            <person name="Oren A."/>
            <person name="Chaudhuri R.R."/>
            <person name="La Ragione R."/>
            <person name="Hildebrand F."/>
            <person name="Pallen M.J."/>
        </authorList>
    </citation>
    <scope>NUCLEOTIDE SEQUENCE</scope>
    <source>
        <strain evidence="7">CHK172-16539</strain>
    </source>
</reference>
<evidence type="ECO:0000256" key="2">
    <source>
        <dbReference type="ARBA" id="ARBA00010961"/>
    </source>
</evidence>
<accession>A0A9D2F874</accession>
<evidence type="ECO:0000256" key="3">
    <source>
        <dbReference type="ARBA" id="ARBA00022578"/>
    </source>
</evidence>
<dbReference type="GO" id="GO:0004803">
    <property type="term" value="F:transposase activity"/>
    <property type="evidence" value="ECO:0007669"/>
    <property type="project" value="UniProtKB-UniRule"/>
</dbReference>
<evidence type="ECO:0000256" key="5">
    <source>
        <dbReference type="ARBA" id="ARBA00023172"/>
    </source>
</evidence>
<dbReference type="NCBIfam" id="NF033543">
    <property type="entry name" value="transpos_IS256"/>
    <property type="match status" value="1"/>
</dbReference>
<evidence type="ECO:0000313" key="7">
    <source>
        <dbReference type="EMBL" id="HIZ53752.1"/>
    </source>
</evidence>
<evidence type="ECO:0000256" key="1">
    <source>
        <dbReference type="ARBA" id="ARBA00002190"/>
    </source>
</evidence>
<keyword evidence="5 6" id="KW-0233">DNA recombination</keyword>
<evidence type="ECO:0000256" key="6">
    <source>
        <dbReference type="RuleBase" id="RU365089"/>
    </source>
</evidence>
<comment type="similarity">
    <text evidence="2 6">Belongs to the transposase mutator family.</text>
</comment>
<gene>
    <name evidence="7" type="ORF">IAA20_07420</name>
</gene>
<keyword evidence="6" id="KW-0814">Transposable element</keyword>
<dbReference type="AlphaFoldDB" id="A0A9D2F874"/>
<sequence>MTQLNINLNLEELIASVNNSDMNELMKAMAVTVFNACMEAERDEYIQAQRYERHGERADQRNGYYERDYTMSIGKLKLRVPRTRNGGFSTQLFSKYKRMDQAFVLGLMESVINGVSTRKVTKIVEQLCGESISKSCVSEIMKQLDPIVDEFRNRSLTYDSFRYIYVDAVYIKVHEENHVVSKAVYIAQGVNSKDRREVLGLKIGEAESEQNWRSFLQSLRTRGMTQPKMIISDAHSGLVKAIREEFPGTKWQRCTAHFIRNITDKMPNKGSKHIRQLVSKVFRTRTLQEAKEARVSLEAEIGDNPKYQSSLAILDDGFMDALQYLSEPESYHISLRTTNSLERLNLEIRRREQVIKIFPNEASGVRLIGAVLMDYHEKWEKNPRPFLRSFDDE</sequence>
<dbReference type="InterPro" id="IPR001207">
    <property type="entry name" value="Transposase_mutator"/>
</dbReference>
<dbReference type="PANTHER" id="PTHR33217">
    <property type="entry name" value="TRANSPOSASE FOR INSERTION SEQUENCE ELEMENT IS1081"/>
    <property type="match status" value="1"/>
</dbReference>
<dbReference type="EMBL" id="DXBN01000164">
    <property type="protein sequence ID" value="HIZ53752.1"/>
    <property type="molecule type" value="Genomic_DNA"/>
</dbReference>
<organism evidence="7 8">
    <name type="scientific">Candidatus Enterococcus avicola</name>
    <dbReference type="NCBI Taxonomy" id="2838561"/>
    <lineage>
        <taxon>Bacteria</taxon>
        <taxon>Bacillati</taxon>
        <taxon>Bacillota</taxon>
        <taxon>Bacilli</taxon>
        <taxon>Lactobacillales</taxon>
        <taxon>Enterococcaceae</taxon>
        <taxon>Enterococcus</taxon>
    </lineage>
</organism>
<dbReference type="GO" id="GO:0003677">
    <property type="term" value="F:DNA binding"/>
    <property type="evidence" value="ECO:0007669"/>
    <property type="project" value="UniProtKB-UniRule"/>
</dbReference>
<dbReference type="Proteomes" id="UP000824063">
    <property type="component" value="Unassembled WGS sequence"/>
</dbReference>
<comment type="function">
    <text evidence="1 6">Required for the transposition of the insertion element.</text>
</comment>
<name>A0A9D2F874_9ENTE</name>
<evidence type="ECO:0000256" key="4">
    <source>
        <dbReference type="ARBA" id="ARBA00023125"/>
    </source>
</evidence>